<accession>X1I8Q4</accession>
<proteinExistence type="predicted"/>
<name>X1I8Q4_9ZZZZ</name>
<sequence length="151" mass="15819">MGAMFRWLKRLYNLLIKAGDIRYLTLPANAAAVTVTGHATENTKGDYAEIDDGSGITVESQIVGVHITPGAADIYHVDIAKGALGSEVVLLTDIPVERDDQETAASHAFSMPIWLPTPVEIPAGTRLSACLATVGGASATATVAVILKQGY</sequence>
<dbReference type="EMBL" id="BARU01029332">
    <property type="protein sequence ID" value="GAH65670.1"/>
    <property type="molecule type" value="Genomic_DNA"/>
</dbReference>
<reference evidence="1" key="1">
    <citation type="journal article" date="2014" name="Front. Microbiol.">
        <title>High frequency of phylogenetically diverse reductive dehalogenase-homologous genes in deep subseafloor sedimentary metagenomes.</title>
        <authorList>
            <person name="Kawai M."/>
            <person name="Futagami T."/>
            <person name="Toyoda A."/>
            <person name="Takaki Y."/>
            <person name="Nishi S."/>
            <person name="Hori S."/>
            <person name="Arai W."/>
            <person name="Tsubouchi T."/>
            <person name="Morono Y."/>
            <person name="Uchiyama I."/>
            <person name="Ito T."/>
            <person name="Fujiyama A."/>
            <person name="Inagaki F."/>
            <person name="Takami H."/>
        </authorList>
    </citation>
    <scope>NUCLEOTIDE SEQUENCE</scope>
    <source>
        <strain evidence="1">Expedition CK06-06</strain>
    </source>
</reference>
<comment type="caution">
    <text evidence="1">The sequence shown here is derived from an EMBL/GenBank/DDBJ whole genome shotgun (WGS) entry which is preliminary data.</text>
</comment>
<protein>
    <submittedName>
        <fullName evidence="1">Uncharacterized protein</fullName>
    </submittedName>
</protein>
<dbReference type="AlphaFoldDB" id="X1I8Q4"/>
<organism evidence="1">
    <name type="scientific">marine sediment metagenome</name>
    <dbReference type="NCBI Taxonomy" id="412755"/>
    <lineage>
        <taxon>unclassified sequences</taxon>
        <taxon>metagenomes</taxon>
        <taxon>ecological metagenomes</taxon>
    </lineage>
</organism>
<gene>
    <name evidence="1" type="ORF">S03H2_46673</name>
</gene>
<evidence type="ECO:0000313" key="1">
    <source>
        <dbReference type="EMBL" id="GAH65670.1"/>
    </source>
</evidence>